<dbReference type="InterPro" id="IPR021176">
    <property type="entry name" value="Competence-induced_CoiA"/>
</dbReference>
<proteinExistence type="predicted"/>
<dbReference type="EMBL" id="JAOTPO010000002">
    <property type="protein sequence ID" value="MDE5412642.1"/>
    <property type="molecule type" value="Genomic_DNA"/>
</dbReference>
<comment type="caution">
    <text evidence="4">The sequence shown here is derived from an EMBL/GenBank/DDBJ whole genome shotgun (WGS) entry which is preliminary data.</text>
</comment>
<feature type="domain" description="Competence protein CoiA-like N-terminal" evidence="2">
    <location>
        <begin position="17"/>
        <end position="63"/>
    </location>
</feature>
<sequence length="393" mass="46732">MLVAYTEDRKRISLIRGWEKEQLEKLRLNHRFVCPVCKAPVRLKLGTKRRWHFSHYGEVKCSIELEAESDYHLLGKEQLYDWIISQHIQALLEPYLSSIHQRPDILVHYDGRYYAIEYQCSPIPLTAFEKRTNGYLQEDITPIWIFGGNRMTRKSSSLFSLSPIEWAALQPHVKLNNFLHYYCSDISQFFSLMNSKSLSSQSALSHLVTSKIRETPFQTIIKGEFSLEQPSNELWLTIKKKWRYSVTPYPNRAQQFFREYCLQQNISHYLYPIEAGWPTKNHQWMETSPHIWQTLILIYLSTYPIQTHFTFKDVYRFIKELIERGVCSTRTLTYYDGHYSYAIMSYLQLLIQCGVIRRTNTKEFIRVKNVQYPQSIDEAIVRDEAFANRFKIN</sequence>
<feature type="domain" description="Competence protein CoiA C-terminal" evidence="3">
    <location>
        <begin position="233"/>
        <end position="380"/>
    </location>
</feature>
<dbReference type="InterPro" id="IPR057252">
    <property type="entry name" value="CoiA_C"/>
</dbReference>
<evidence type="ECO:0000259" key="2">
    <source>
        <dbReference type="Pfam" id="PF25164"/>
    </source>
</evidence>
<gene>
    <name evidence="4" type="ORF">N7Z68_04530</name>
</gene>
<dbReference type="InterPro" id="IPR057253">
    <property type="entry name" value="CoiA-like_N"/>
</dbReference>
<dbReference type="Pfam" id="PF25166">
    <property type="entry name" value="CoiA_C"/>
    <property type="match status" value="1"/>
</dbReference>
<dbReference type="InterPro" id="IPR010330">
    <property type="entry name" value="CoiA_nuc"/>
</dbReference>
<evidence type="ECO:0000313" key="5">
    <source>
        <dbReference type="Proteomes" id="UP001148125"/>
    </source>
</evidence>
<organism evidence="4 5">
    <name type="scientific">Alkalihalobacterium chitinilyticum</name>
    <dbReference type="NCBI Taxonomy" id="2980103"/>
    <lineage>
        <taxon>Bacteria</taxon>
        <taxon>Bacillati</taxon>
        <taxon>Bacillota</taxon>
        <taxon>Bacilli</taxon>
        <taxon>Bacillales</taxon>
        <taxon>Bacillaceae</taxon>
        <taxon>Alkalihalobacterium</taxon>
    </lineage>
</organism>
<dbReference type="Pfam" id="PF25164">
    <property type="entry name" value="CoiA_N"/>
    <property type="match status" value="1"/>
</dbReference>
<dbReference type="Proteomes" id="UP001148125">
    <property type="component" value="Unassembled WGS sequence"/>
</dbReference>
<evidence type="ECO:0000259" key="3">
    <source>
        <dbReference type="Pfam" id="PF25166"/>
    </source>
</evidence>
<evidence type="ECO:0000259" key="1">
    <source>
        <dbReference type="Pfam" id="PF06054"/>
    </source>
</evidence>
<accession>A0ABT5VAZ8</accession>
<protein>
    <submittedName>
        <fullName evidence="4">Competence protein CoiA family protein</fullName>
    </submittedName>
</protein>
<evidence type="ECO:0000313" key="4">
    <source>
        <dbReference type="EMBL" id="MDE5412642.1"/>
    </source>
</evidence>
<feature type="domain" description="Competence protein CoiA nuclease-like" evidence="1">
    <location>
        <begin position="68"/>
        <end position="222"/>
    </location>
</feature>
<dbReference type="RefSeq" id="WP_275117270.1">
    <property type="nucleotide sequence ID" value="NZ_JAOTPO010000002.1"/>
</dbReference>
<keyword evidence="5" id="KW-1185">Reference proteome</keyword>
<reference evidence="4" key="1">
    <citation type="submission" date="2024-05" db="EMBL/GenBank/DDBJ databases">
        <title>Alkalihalobacillus sp. strain MEB203 novel alkaliphilic bacterium from Lonar Lake, India.</title>
        <authorList>
            <person name="Joshi A."/>
            <person name="Thite S."/>
            <person name="Mengade P."/>
        </authorList>
    </citation>
    <scope>NUCLEOTIDE SEQUENCE</scope>
    <source>
        <strain evidence="4">MEB 203</strain>
    </source>
</reference>
<name>A0ABT5VAZ8_9BACI</name>
<dbReference type="Pfam" id="PF06054">
    <property type="entry name" value="CoiA_nuc"/>
    <property type="match status" value="1"/>
</dbReference>
<dbReference type="PIRSF" id="PIRSF007487">
    <property type="entry name" value="Competence-induced_CoiA_bac"/>
    <property type="match status" value="1"/>
</dbReference>